<evidence type="ECO:0000256" key="5">
    <source>
        <dbReference type="ARBA" id="ARBA00034617"/>
    </source>
</evidence>
<dbReference type="Pfam" id="PF16124">
    <property type="entry name" value="RecQ_Zn_bind"/>
    <property type="match status" value="1"/>
</dbReference>
<accession>A0A913XXL2</accession>
<dbReference type="EC" id="5.6.2.4" evidence="6"/>
<dbReference type="InterPro" id="IPR036388">
    <property type="entry name" value="WH-like_DNA-bd_sf"/>
</dbReference>
<evidence type="ECO:0000259" key="8">
    <source>
        <dbReference type="PROSITE" id="PS51194"/>
    </source>
</evidence>
<evidence type="ECO:0000256" key="3">
    <source>
        <dbReference type="ARBA" id="ARBA00023235"/>
    </source>
</evidence>
<dbReference type="InterPro" id="IPR032284">
    <property type="entry name" value="RecQ_Zn-bd"/>
</dbReference>
<comment type="catalytic activity">
    <reaction evidence="5">
        <text>Couples ATP hydrolysis with the unwinding of duplex DNA by translocating in the 3'-5' direction.</text>
        <dbReference type="EC" id="5.6.2.4"/>
    </reaction>
</comment>
<dbReference type="GO" id="GO:0043138">
    <property type="term" value="F:3'-5' DNA helicase activity"/>
    <property type="evidence" value="ECO:0007669"/>
    <property type="project" value="UniProtKB-EC"/>
</dbReference>
<dbReference type="EnsemblMetazoa" id="XM_021055728.1">
    <property type="protein sequence ID" value="XP_020911387.1"/>
    <property type="gene ID" value="LOC110249152"/>
</dbReference>
<evidence type="ECO:0000256" key="6">
    <source>
        <dbReference type="ARBA" id="ARBA00034808"/>
    </source>
</evidence>
<organism evidence="9 10">
    <name type="scientific">Exaiptasia diaphana</name>
    <name type="common">Tropical sea anemone</name>
    <name type="synonym">Aiptasia pulchella</name>
    <dbReference type="NCBI Taxonomy" id="2652724"/>
    <lineage>
        <taxon>Eukaryota</taxon>
        <taxon>Metazoa</taxon>
        <taxon>Cnidaria</taxon>
        <taxon>Anthozoa</taxon>
        <taxon>Hexacorallia</taxon>
        <taxon>Actiniaria</taxon>
        <taxon>Aiptasiidae</taxon>
        <taxon>Exaiptasia</taxon>
    </lineage>
</organism>
<protein>
    <recommendedName>
        <fullName evidence="6">DNA 3'-5' helicase</fullName>
        <ecNumber evidence="6">5.6.2.4</ecNumber>
    </recommendedName>
    <alternativeName>
        <fullName evidence="7">DNA 3'-5' helicase BLM</fullName>
    </alternativeName>
</protein>
<reference evidence="9" key="1">
    <citation type="submission" date="2022-11" db="UniProtKB">
        <authorList>
            <consortium name="EnsemblMetazoa"/>
        </authorList>
    </citation>
    <scope>IDENTIFICATION</scope>
</reference>
<dbReference type="OrthoDB" id="10261556at2759"/>
<dbReference type="KEGG" id="epa:110249152"/>
<keyword evidence="4" id="KW-0539">Nucleus</keyword>
<dbReference type="PROSITE" id="PS51194">
    <property type="entry name" value="HELICASE_CTER"/>
    <property type="match status" value="1"/>
</dbReference>
<dbReference type="GO" id="GO:0005634">
    <property type="term" value="C:nucleus"/>
    <property type="evidence" value="ECO:0007669"/>
    <property type="project" value="TreeGrafter"/>
</dbReference>
<keyword evidence="10" id="KW-1185">Reference proteome</keyword>
<feature type="domain" description="Helicase C-terminal" evidence="8">
    <location>
        <begin position="1"/>
        <end position="135"/>
    </location>
</feature>
<dbReference type="AlphaFoldDB" id="A0A913XXL2"/>
<dbReference type="GO" id="GO:0003677">
    <property type="term" value="F:DNA binding"/>
    <property type="evidence" value="ECO:0007669"/>
    <property type="project" value="UniProtKB-KW"/>
</dbReference>
<dbReference type="Gene3D" id="3.40.50.300">
    <property type="entry name" value="P-loop containing nucleotide triphosphate hydrolases"/>
    <property type="match status" value="1"/>
</dbReference>
<dbReference type="GO" id="GO:0005737">
    <property type="term" value="C:cytoplasm"/>
    <property type="evidence" value="ECO:0007669"/>
    <property type="project" value="TreeGrafter"/>
</dbReference>
<evidence type="ECO:0000256" key="7">
    <source>
        <dbReference type="ARBA" id="ARBA00044542"/>
    </source>
</evidence>
<keyword evidence="3" id="KW-0413">Isomerase</keyword>
<comment type="similarity">
    <text evidence="1">Belongs to the helicase family. RecQ subfamily.</text>
</comment>
<dbReference type="GO" id="GO:0000724">
    <property type="term" value="P:double-strand break repair via homologous recombination"/>
    <property type="evidence" value="ECO:0007669"/>
    <property type="project" value="TreeGrafter"/>
</dbReference>
<dbReference type="GO" id="GO:0009378">
    <property type="term" value="F:four-way junction helicase activity"/>
    <property type="evidence" value="ECO:0007669"/>
    <property type="project" value="TreeGrafter"/>
</dbReference>
<evidence type="ECO:0000313" key="9">
    <source>
        <dbReference type="EnsemblMetazoa" id="XP_020911387.1"/>
    </source>
</evidence>
<keyword evidence="2" id="KW-0238">DNA-binding</keyword>
<dbReference type="Proteomes" id="UP000887567">
    <property type="component" value="Unplaced"/>
</dbReference>
<dbReference type="SMART" id="SM00490">
    <property type="entry name" value="HELICc"/>
    <property type="match status" value="1"/>
</dbReference>
<dbReference type="OMA" id="ENDCETM"/>
<dbReference type="Gene3D" id="1.10.10.10">
    <property type="entry name" value="Winged helix-like DNA-binding domain superfamily/Winged helix DNA-binding domain"/>
    <property type="match status" value="1"/>
</dbReference>
<dbReference type="InterPro" id="IPR027417">
    <property type="entry name" value="P-loop_NTPase"/>
</dbReference>
<sequence>MWNHYCIERRETIDLTYHLRLAGVNAVFFHAGMDASEKQQSIQSWKHGATHVMCATVAFGMGIDKKDVNFVVHHSIPKDLESYAQESGRPGRNGSEAHCLIFFRFEDRTKHLRNIAALPDSERKHVCLNGLNDIVKYCITPTCRRKQIVQYFDNNDPSGDLCNHSCNICVKNASVQPVDRSDDAIQVLKCLESMQQIEPNVTIKVLISTFRGQCYCKQRFCNCYGVWDGQG</sequence>
<evidence type="ECO:0000256" key="2">
    <source>
        <dbReference type="ARBA" id="ARBA00023125"/>
    </source>
</evidence>
<dbReference type="GO" id="GO:0005694">
    <property type="term" value="C:chromosome"/>
    <property type="evidence" value="ECO:0007669"/>
    <property type="project" value="TreeGrafter"/>
</dbReference>
<name>A0A913XXL2_EXADI</name>
<dbReference type="InterPro" id="IPR001650">
    <property type="entry name" value="Helicase_C-like"/>
</dbReference>
<dbReference type="Pfam" id="PF00271">
    <property type="entry name" value="Helicase_C"/>
    <property type="match status" value="1"/>
</dbReference>
<dbReference type="PANTHER" id="PTHR13710:SF153">
    <property type="entry name" value="RECQ-LIKE DNA HELICASE BLM"/>
    <property type="match status" value="1"/>
</dbReference>
<proteinExistence type="inferred from homology"/>
<dbReference type="PANTHER" id="PTHR13710">
    <property type="entry name" value="DNA HELICASE RECQ FAMILY MEMBER"/>
    <property type="match status" value="1"/>
</dbReference>
<evidence type="ECO:0000313" key="10">
    <source>
        <dbReference type="Proteomes" id="UP000887567"/>
    </source>
</evidence>
<evidence type="ECO:0000256" key="4">
    <source>
        <dbReference type="ARBA" id="ARBA00023242"/>
    </source>
</evidence>
<evidence type="ECO:0000256" key="1">
    <source>
        <dbReference type="ARBA" id="ARBA00005446"/>
    </source>
</evidence>
<dbReference type="RefSeq" id="XP_020911387.1">
    <property type="nucleotide sequence ID" value="XM_021055728.1"/>
</dbReference>
<dbReference type="SUPFAM" id="SSF52540">
    <property type="entry name" value="P-loop containing nucleoside triphosphate hydrolases"/>
    <property type="match status" value="1"/>
</dbReference>
<dbReference type="GeneID" id="110249152"/>